<evidence type="ECO:0000313" key="2">
    <source>
        <dbReference type="Proteomes" id="UP001165960"/>
    </source>
</evidence>
<evidence type="ECO:0000313" key="1">
    <source>
        <dbReference type="EMBL" id="KAJ9057497.1"/>
    </source>
</evidence>
<sequence>MADRSKLTRRELNILESLFRQDSNPRLAIRRNLAKQMGMHQRTIQVWFQNRRAKAIRLNELTPPSRSSATINFLAPQNPKYQPAIKISEFWATTMSCIKYYRY</sequence>
<accession>A0ACC2S5K0</accession>
<gene>
    <name evidence="1" type="ORF">DSO57_1022165</name>
</gene>
<dbReference type="Proteomes" id="UP001165960">
    <property type="component" value="Unassembled WGS sequence"/>
</dbReference>
<comment type="caution">
    <text evidence="1">The sequence shown here is derived from an EMBL/GenBank/DDBJ whole genome shotgun (WGS) entry which is preliminary data.</text>
</comment>
<proteinExistence type="predicted"/>
<dbReference type="EMBL" id="QTSX02005790">
    <property type="protein sequence ID" value="KAJ9057497.1"/>
    <property type="molecule type" value="Genomic_DNA"/>
</dbReference>
<keyword evidence="2" id="KW-1185">Reference proteome</keyword>
<organism evidence="1 2">
    <name type="scientific">Entomophthora muscae</name>
    <dbReference type="NCBI Taxonomy" id="34485"/>
    <lineage>
        <taxon>Eukaryota</taxon>
        <taxon>Fungi</taxon>
        <taxon>Fungi incertae sedis</taxon>
        <taxon>Zoopagomycota</taxon>
        <taxon>Entomophthoromycotina</taxon>
        <taxon>Entomophthoromycetes</taxon>
        <taxon>Entomophthorales</taxon>
        <taxon>Entomophthoraceae</taxon>
        <taxon>Entomophthora</taxon>
    </lineage>
</organism>
<reference evidence="1" key="1">
    <citation type="submission" date="2022-04" db="EMBL/GenBank/DDBJ databases">
        <title>Genome of the entomopathogenic fungus Entomophthora muscae.</title>
        <authorList>
            <person name="Elya C."/>
            <person name="Lovett B.R."/>
            <person name="Lee E."/>
            <person name="Macias A.M."/>
            <person name="Hajek A.E."/>
            <person name="De Bivort B.L."/>
            <person name="Kasson M.T."/>
            <person name="De Fine Licht H.H."/>
            <person name="Stajich J.E."/>
        </authorList>
    </citation>
    <scope>NUCLEOTIDE SEQUENCE</scope>
    <source>
        <strain evidence="1">Berkeley</strain>
    </source>
</reference>
<protein>
    <submittedName>
        <fullName evidence="1">Uncharacterized protein</fullName>
    </submittedName>
</protein>
<name>A0ACC2S5K0_9FUNG</name>